<dbReference type="Proteomes" id="UP000434172">
    <property type="component" value="Unassembled WGS sequence"/>
</dbReference>
<protein>
    <submittedName>
        <fullName evidence="1">Uncharacterized protein</fullName>
    </submittedName>
</protein>
<sequence length="109" mass="11626">MLHHAKTRDSTAWKVFVLMTIRLIATAVNGAARMWATPLHEISSSDIIMGHSTAKTTENIDAAAVASQTLAKTIILGTLSGDGLVRPSLRLSGMLADDVATRPTTNRNT</sequence>
<keyword evidence="2" id="KW-1185">Reference proteome</keyword>
<evidence type="ECO:0000313" key="1">
    <source>
        <dbReference type="EMBL" id="KAF0318249.1"/>
    </source>
</evidence>
<reference evidence="1 2" key="1">
    <citation type="submission" date="2019-12" db="EMBL/GenBank/DDBJ databases">
        <title>A genome sequence resource for the geographically widespread anthracnose pathogen Colletotrichum asianum.</title>
        <authorList>
            <person name="Meng Y."/>
        </authorList>
    </citation>
    <scope>NUCLEOTIDE SEQUENCE [LARGE SCALE GENOMIC DNA]</scope>
    <source>
        <strain evidence="1 2">ICMP 18580</strain>
    </source>
</reference>
<dbReference type="AlphaFoldDB" id="A0A8H3ZFX6"/>
<evidence type="ECO:0000313" key="2">
    <source>
        <dbReference type="Proteomes" id="UP000434172"/>
    </source>
</evidence>
<proteinExistence type="predicted"/>
<accession>A0A8H3ZFX6</accession>
<organism evidence="1 2">
    <name type="scientific">Colletotrichum asianum</name>
    <dbReference type="NCBI Taxonomy" id="702518"/>
    <lineage>
        <taxon>Eukaryota</taxon>
        <taxon>Fungi</taxon>
        <taxon>Dikarya</taxon>
        <taxon>Ascomycota</taxon>
        <taxon>Pezizomycotina</taxon>
        <taxon>Sordariomycetes</taxon>
        <taxon>Hypocreomycetidae</taxon>
        <taxon>Glomerellales</taxon>
        <taxon>Glomerellaceae</taxon>
        <taxon>Colletotrichum</taxon>
        <taxon>Colletotrichum gloeosporioides species complex</taxon>
    </lineage>
</organism>
<comment type="caution">
    <text evidence="1">The sequence shown here is derived from an EMBL/GenBank/DDBJ whole genome shotgun (WGS) entry which is preliminary data.</text>
</comment>
<dbReference type="EMBL" id="WOWK01000113">
    <property type="protein sequence ID" value="KAF0318249.1"/>
    <property type="molecule type" value="Genomic_DNA"/>
</dbReference>
<name>A0A8H3ZFX6_9PEZI</name>
<gene>
    <name evidence="1" type="ORF">GQ607_014486</name>
</gene>